<proteinExistence type="predicted"/>
<organism evidence="1 2">
    <name type="scientific">Pleurodeles waltl</name>
    <name type="common">Iberian ribbed newt</name>
    <dbReference type="NCBI Taxonomy" id="8319"/>
    <lineage>
        <taxon>Eukaryota</taxon>
        <taxon>Metazoa</taxon>
        <taxon>Chordata</taxon>
        <taxon>Craniata</taxon>
        <taxon>Vertebrata</taxon>
        <taxon>Euteleostomi</taxon>
        <taxon>Amphibia</taxon>
        <taxon>Batrachia</taxon>
        <taxon>Caudata</taxon>
        <taxon>Salamandroidea</taxon>
        <taxon>Salamandridae</taxon>
        <taxon>Pleurodelinae</taxon>
        <taxon>Pleurodeles</taxon>
    </lineage>
</organism>
<accession>A0AAV7TWK0</accession>
<name>A0AAV7TWK0_PLEWA</name>
<comment type="caution">
    <text evidence="1">The sequence shown here is derived from an EMBL/GenBank/DDBJ whole genome shotgun (WGS) entry which is preliminary data.</text>
</comment>
<dbReference type="EMBL" id="JANPWB010000006">
    <property type="protein sequence ID" value="KAJ1181032.1"/>
    <property type="molecule type" value="Genomic_DNA"/>
</dbReference>
<gene>
    <name evidence="1" type="ORF">NDU88_006243</name>
</gene>
<dbReference type="Proteomes" id="UP001066276">
    <property type="component" value="Chromosome 3_2"/>
</dbReference>
<sequence length="102" mass="11741">MPRLPPRQPPLDRRHPVTMAHKGWVLERSMAEFRFIRHFVGRSLGVFRLHNWGYQLAHVPKCISDHLPAQECASLQVIITHYVVTTVTWEDGALMAGFQQGI</sequence>
<protein>
    <submittedName>
        <fullName evidence="1">Uncharacterized protein</fullName>
    </submittedName>
</protein>
<evidence type="ECO:0000313" key="1">
    <source>
        <dbReference type="EMBL" id="KAJ1181032.1"/>
    </source>
</evidence>
<keyword evidence="2" id="KW-1185">Reference proteome</keyword>
<evidence type="ECO:0000313" key="2">
    <source>
        <dbReference type="Proteomes" id="UP001066276"/>
    </source>
</evidence>
<reference evidence="1" key="1">
    <citation type="journal article" date="2022" name="bioRxiv">
        <title>Sequencing and chromosome-scale assembly of the giantPleurodeles waltlgenome.</title>
        <authorList>
            <person name="Brown T."/>
            <person name="Elewa A."/>
            <person name="Iarovenko S."/>
            <person name="Subramanian E."/>
            <person name="Araus A.J."/>
            <person name="Petzold A."/>
            <person name="Susuki M."/>
            <person name="Suzuki K.-i.T."/>
            <person name="Hayashi T."/>
            <person name="Toyoda A."/>
            <person name="Oliveira C."/>
            <person name="Osipova E."/>
            <person name="Leigh N.D."/>
            <person name="Simon A."/>
            <person name="Yun M.H."/>
        </authorList>
    </citation>
    <scope>NUCLEOTIDE SEQUENCE</scope>
    <source>
        <strain evidence="1">20211129_DDA</strain>
        <tissue evidence="1">Liver</tissue>
    </source>
</reference>
<dbReference type="AlphaFoldDB" id="A0AAV7TWK0"/>